<dbReference type="Proteomes" id="UP000193986">
    <property type="component" value="Unassembled WGS sequence"/>
</dbReference>
<feature type="domain" description="Large ribosomal subunit protein uL30-like ferredoxin-like fold" evidence="5">
    <location>
        <begin position="3"/>
        <end position="53"/>
    </location>
</feature>
<dbReference type="GO" id="GO:0006412">
    <property type="term" value="P:translation"/>
    <property type="evidence" value="ECO:0007669"/>
    <property type="project" value="InterPro"/>
</dbReference>
<evidence type="ECO:0000313" key="7">
    <source>
        <dbReference type="Proteomes" id="UP000193986"/>
    </source>
</evidence>
<accession>A0A1Y2B2G3</accession>
<feature type="non-terminal residue" evidence="6">
    <location>
        <position position="62"/>
    </location>
</feature>
<feature type="non-terminal residue" evidence="6">
    <location>
        <position position="1"/>
    </location>
</feature>
<dbReference type="PANTHER" id="PTHR15892:SF2">
    <property type="entry name" value="LARGE RIBOSOMAL SUBUNIT PROTEIN UL30M"/>
    <property type="match status" value="1"/>
</dbReference>
<dbReference type="SUPFAM" id="SSF55129">
    <property type="entry name" value="Ribosomal protein L30p/L7e"/>
    <property type="match status" value="1"/>
</dbReference>
<evidence type="ECO:0000259" key="5">
    <source>
        <dbReference type="Pfam" id="PF00327"/>
    </source>
</evidence>
<dbReference type="CDD" id="cd01658">
    <property type="entry name" value="Ribosomal_L30"/>
    <property type="match status" value="1"/>
</dbReference>
<evidence type="ECO:0000256" key="1">
    <source>
        <dbReference type="ARBA" id="ARBA00007594"/>
    </source>
</evidence>
<reference evidence="6 7" key="1">
    <citation type="submission" date="2016-07" db="EMBL/GenBank/DDBJ databases">
        <title>Pervasive Adenine N6-methylation of Active Genes in Fungi.</title>
        <authorList>
            <consortium name="DOE Joint Genome Institute"/>
            <person name="Mondo S.J."/>
            <person name="Dannebaum R.O."/>
            <person name="Kuo R.C."/>
            <person name="Labutti K."/>
            <person name="Haridas S."/>
            <person name="Kuo A."/>
            <person name="Salamov A."/>
            <person name="Ahrendt S.R."/>
            <person name="Lipzen A."/>
            <person name="Sullivan W."/>
            <person name="Andreopoulos W.B."/>
            <person name="Clum A."/>
            <person name="Lindquist E."/>
            <person name="Daum C."/>
            <person name="Ramamoorthy G.K."/>
            <person name="Gryganskyi A."/>
            <person name="Culley D."/>
            <person name="Magnuson J.K."/>
            <person name="James T.Y."/>
            <person name="O'Malley M.A."/>
            <person name="Stajich J.E."/>
            <person name="Spatafora J.W."/>
            <person name="Visel A."/>
            <person name="Grigoriev I.V."/>
        </authorList>
    </citation>
    <scope>NUCLEOTIDE SEQUENCE [LARGE SCALE GENOMIC DNA]</scope>
    <source>
        <strain evidence="6 7">68-887.2</strain>
    </source>
</reference>
<evidence type="ECO:0000256" key="4">
    <source>
        <dbReference type="ARBA" id="ARBA00035281"/>
    </source>
</evidence>
<name>A0A1Y2B2G3_9TREE</name>
<dbReference type="OrthoDB" id="509901at2759"/>
<evidence type="ECO:0000313" key="6">
    <source>
        <dbReference type="EMBL" id="ORY29019.1"/>
    </source>
</evidence>
<dbReference type="InterPro" id="IPR016082">
    <property type="entry name" value="Ribosomal_uL30_ferredoxin-like"/>
</dbReference>
<comment type="caution">
    <text evidence="6">The sequence shown here is derived from an EMBL/GenBank/DDBJ whole genome shotgun (WGS) entry which is preliminary data.</text>
</comment>
<dbReference type="Pfam" id="PF00327">
    <property type="entry name" value="Ribosomal_L30"/>
    <property type="match status" value="1"/>
</dbReference>
<keyword evidence="3" id="KW-0687">Ribonucleoprotein</keyword>
<dbReference type="Gene3D" id="3.30.1390.20">
    <property type="entry name" value="Ribosomal protein L30, ferredoxin-like fold domain"/>
    <property type="match status" value="1"/>
</dbReference>
<dbReference type="PANTHER" id="PTHR15892">
    <property type="entry name" value="MITOCHONDRIAL RIBOSOMAL PROTEIN L30"/>
    <property type="match status" value="1"/>
</dbReference>
<dbReference type="NCBIfam" id="TIGR01308">
    <property type="entry name" value="rpmD_bact"/>
    <property type="match status" value="1"/>
</dbReference>
<dbReference type="GO" id="GO:0015934">
    <property type="term" value="C:large ribosomal subunit"/>
    <property type="evidence" value="ECO:0007669"/>
    <property type="project" value="InterPro"/>
</dbReference>
<dbReference type="EMBL" id="MCFC01000028">
    <property type="protein sequence ID" value="ORY29019.1"/>
    <property type="molecule type" value="Genomic_DNA"/>
</dbReference>
<dbReference type="AlphaFoldDB" id="A0A1Y2B2G3"/>
<keyword evidence="2" id="KW-0689">Ribosomal protein</keyword>
<dbReference type="InParanoid" id="A0A1Y2B2G3"/>
<organism evidence="6 7">
    <name type="scientific">Naematelia encephala</name>
    <dbReference type="NCBI Taxonomy" id="71784"/>
    <lineage>
        <taxon>Eukaryota</taxon>
        <taxon>Fungi</taxon>
        <taxon>Dikarya</taxon>
        <taxon>Basidiomycota</taxon>
        <taxon>Agaricomycotina</taxon>
        <taxon>Tremellomycetes</taxon>
        <taxon>Tremellales</taxon>
        <taxon>Naemateliaceae</taxon>
        <taxon>Naematelia</taxon>
    </lineage>
</organism>
<proteinExistence type="inferred from homology"/>
<protein>
    <recommendedName>
        <fullName evidence="4">Large ribosomal subunit protein uL30m</fullName>
    </recommendedName>
</protein>
<dbReference type="GO" id="GO:0003735">
    <property type="term" value="F:structural constituent of ribosome"/>
    <property type="evidence" value="ECO:0007669"/>
    <property type="project" value="InterPro"/>
</dbReference>
<dbReference type="STRING" id="71784.A0A1Y2B2G3"/>
<comment type="similarity">
    <text evidence="1">Belongs to the universal ribosomal protein uL30 family.</text>
</comment>
<dbReference type="InterPro" id="IPR005996">
    <property type="entry name" value="Ribosomal_uL30_bac-type"/>
</dbReference>
<sequence length="62" mass="6916">THYLITQVRSAIGLPHPIKKTLAVLGLRRRQHSVLHPFSGPVAGQILKVKELVTVRNVTLEQ</sequence>
<dbReference type="GO" id="GO:0005739">
    <property type="term" value="C:mitochondrion"/>
    <property type="evidence" value="ECO:0007669"/>
    <property type="project" value="TreeGrafter"/>
</dbReference>
<gene>
    <name evidence="6" type="ORF">BCR39DRAFT_456370</name>
</gene>
<evidence type="ECO:0000256" key="3">
    <source>
        <dbReference type="ARBA" id="ARBA00023274"/>
    </source>
</evidence>
<keyword evidence="7" id="KW-1185">Reference proteome</keyword>
<evidence type="ECO:0000256" key="2">
    <source>
        <dbReference type="ARBA" id="ARBA00022980"/>
    </source>
</evidence>
<dbReference type="InterPro" id="IPR036919">
    <property type="entry name" value="Ribo_uL30_ferredoxin-like_sf"/>
</dbReference>